<organism evidence="1 2">
    <name type="scientific">Aspergillus sergii</name>
    <dbReference type="NCBI Taxonomy" id="1034303"/>
    <lineage>
        <taxon>Eukaryota</taxon>
        <taxon>Fungi</taxon>
        <taxon>Dikarya</taxon>
        <taxon>Ascomycota</taxon>
        <taxon>Pezizomycotina</taxon>
        <taxon>Eurotiomycetes</taxon>
        <taxon>Eurotiomycetidae</taxon>
        <taxon>Eurotiales</taxon>
        <taxon>Aspergillaceae</taxon>
        <taxon>Aspergillus</taxon>
        <taxon>Aspergillus subgen. Circumdati</taxon>
    </lineage>
</organism>
<evidence type="ECO:0000313" key="2">
    <source>
        <dbReference type="Proteomes" id="UP000325945"/>
    </source>
</evidence>
<name>A0A5N6X0Q5_9EURO</name>
<gene>
    <name evidence="1" type="ORF">BDV39DRAFT_87650</name>
</gene>
<reference evidence="2" key="1">
    <citation type="submission" date="2019-04" db="EMBL/GenBank/DDBJ databases">
        <title>Friends and foes A comparative genomics studyof 23 Aspergillus species from section Flavi.</title>
        <authorList>
            <consortium name="DOE Joint Genome Institute"/>
            <person name="Kjaerbolling I."/>
            <person name="Vesth T."/>
            <person name="Frisvad J.C."/>
            <person name="Nybo J.L."/>
            <person name="Theobald S."/>
            <person name="Kildgaard S."/>
            <person name="Isbrandt T."/>
            <person name="Kuo A."/>
            <person name="Sato A."/>
            <person name="Lyhne E.K."/>
            <person name="Kogle M.E."/>
            <person name="Wiebenga A."/>
            <person name="Kun R.S."/>
            <person name="Lubbers R.J."/>
            <person name="Makela M.R."/>
            <person name="Barry K."/>
            <person name="Chovatia M."/>
            <person name="Clum A."/>
            <person name="Daum C."/>
            <person name="Haridas S."/>
            <person name="He G."/>
            <person name="LaButti K."/>
            <person name="Lipzen A."/>
            <person name="Mondo S."/>
            <person name="Riley R."/>
            <person name="Salamov A."/>
            <person name="Simmons B.A."/>
            <person name="Magnuson J.K."/>
            <person name="Henrissat B."/>
            <person name="Mortensen U.H."/>
            <person name="Larsen T.O."/>
            <person name="Devries R.P."/>
            <person name="Grigoriev I.V."/>
            <person name="Machida M."/>
            <person name="Baker S.E."/>
            <person name="Andersen M.R."/>
        </authorList>
    </citation>
    <scope>NUCLEOTIDE SEQUENCE [LARGE SCALE GENOMIC DNA]</scope>
    <source>
        <strain evidence="2">CBS 130017</strain>
    </source>
</reference>
<protein>
    <submittedName>
        <fullName evidence="1">Uncharacterized protein</fullName>
    </submittedName>
</protein>
<dbReference type="AlphaFoldDB" id="A0A5N6X0Q5"/>
<sequence>MINIFPHTHCTSHSFYSSTHAHTHILFFFLVSTVTPGTYICCSNSWNPTNSEKTEKEYDSVEENMICLFA</sequence>
<keyword evidence="2" id="KW-1185">Reference proteome</keyword>
<evidence type="ECO:0000313" key="1">
    <source>
        <dbReference type="EMBL" id="KAE8326774.1"/>
    </source>
</evidence>
<proteinExistence type="predicted"/>
<dbReference type="EMBL" id="ML741797">
    <property type="protein sequence ID" value="KAE8326774.1"/>
    <property type="molecule type" value="Genomic_DNA"/>
</dbReference>
<accession>A0A5N6X0Q5</accession>
<dbReference type="Proteomes" id="UP000325945">
    <property type="component" value="Unassembled WGS sequence"/>
</dbReference>